<organism evidence="3 4">
    <name type="scientific">Gloeocapsopsis dulcis AAB1 = 1H9</name>
    <dbReference type="NCBI Taxonomy" id="1433147"/>
    <lineage>
        <taxon>Bacteria</taxon>
        <taxon>Bacillati</taxon>
        <taxon>Cyanobacteriota</taxon>
        <taxon>Cyanophyceae</taxon>
        <taxon>Oscillatoriophycideae</taxon>
        <taxon>Chroococcales</taxon>
        <taxon>Chroococcaceae</taxon>
        <taxon>Gloeocapsopsis</taxon>
        <taxon>Gloeocapsopsis dulcis</taxon>
    </lineage>
</organism>
<dbReference type="GO" id="GO:0046906">
    <property type="term" value="F:tetrapyrrole binding"/>
    <property type="evidence" value="ECO:0007669"/>
    <property type="project" value="TreeGrafter"/>
</dbReference>
<dbReference type="OrthoDB" id="7915178at2"/>
<dbReference type="SUPFAM" id="SSF48371">
    <property type="entry name" value="ARM repeat"/>
    <property type="match status" value="1"/>
</dbReference>
<protein>
    <recommendedName>
        <fullName evidence="5">GUN4 domain-containing protein</fullName>
    </recommendedName>
</protein>
<dbReference type="Proteomes" id="UP000441797">
    <property type="component" value="Unassembled WGS sequence"/>
</dbReference>
<dbReference type="InterPro" id="IPR016024">
    <property type="entry name" value="ARM-type_fold"/>
</dbReference>
<dbReference type="InterPro" id="IPR037215">
    <property type="entry name" value="GUN4-like_sf"/>
</dbReference>
<dbReference type="Pfam" id="PF05419">
    <property type="entry name" value="GUN4"/>
    <property type="match status" value="1"/>
</dbReference>
<dbReference type="CDD" id="cd16383">
    <property type="entry name" value="GUN4"/>
    <property type="match status" value="1"/>
</dbReference>
<evidence type="ECO:0000313" key="3">
    <source>
        <dbReference type="EMBL" id="MUL37487.1"/>
    </source>
</evidence>
<sequence>MTDPTTVFDTNFDFSALSLQLTTGSEKVQAQTIDKLATLSTAGEELLMKFLLQRQSNPPTWIDGKAYQALYRADSPETKNFLQTNFPTGIVQLNSEQGMDYTSLQKLLAEQDFQAADRLTLQKLCELAGSTAMQRKWLYFTDVENFTSTDLQTVNQLWLIHSEGKFGFSVQREIWLAVGKNWEKLWSKIGWKSGNNWTRYPDEFTWNLNAPRGHLPLSNQLRGVRVIASLLSHPAWER</sequence>
<dbReference type="EMBL" id="NAPY01000022">
    <property type="protein sequence ID" value="MUL37487.1"/>
    <property type="molecule type" value="Genomic_DNA"/>
</dbReference>
<dbReference type="AlphaFoldDB" id="A0A6N8FZC4"/>
<dbReference type="RefSeq" id="WP_105220508.1">
    <property type="nucleotide sequence ID" value="NZ_CAWNSU010000060.1"/>
</dbReference>
<feature type="domain" description="GUN4 N-terminal ARM-like repeat" evidence="2">
    <location>
        <begin position="8"/>
        <end position="87"/>
    </location>
</feature>
<dbReference type="InterPro" id="IPR032192">
    <property type="entry name" value="GUN4_N"/>
</dbReference>
<dbReference type="PANTHER" id="PTHR34800">
    <property type="entry name" value="TETRAPYRROLE-BINDING PROTEIN, CHLOROPLASTIC"/>
    <property type="match status" value="1"/>
</dbReference>
<dbReference type="SUPFAM" id="SSF140869">
    <property type="entry name" value="GUN4-like"/>
    <property type="match status" value="1"/>
</dbReference>
<evidence type="ECO:0000259" key="1">
    <source>
        <dbReference type="Pfam" id="PF05419"/>
    </source>
</evidence>
<reference evidence="3 4" key="1">
    <citation type="journal article" date="2019" name="Front. Microbiol.">
        <title>Genomic Features for Desiccation Tolerance and Sugar Biosynthesis in the Extremophile Gloeocapsopsis sp. UTEX B3054.</title>
        <authorList>
            <person name="Urrejola C."/>
            <person name="Alcorta J."/>
            <person name="Salas L."/>
            <person name="Vasquez M."/>
            <person name="Polz M.F."/>
            <person name="Vicuna R."/>
            <person name="Diez B."/>
        </authorList>
    </citation>
    <scope>NUCLEOTIDE SEQUENCE [LARGE SCALE GENOMIC DNA]</scope>
    <source>
        <strain evidence="3 4">1H9</strain>
    </source>
</reference>
<feature type="domain" description="GUN4-like" evidence="1">
    <location>
        <begin position="95"/>
        <end position="234"/>
    </location>
</feature>
<dbReference type="PANTHER" id="PTHR34800:SF1">
    <property type="entry name" value="TETRAPYRROLE-BINDING PROTEIN, CHLOROPLASTIC"/>
    <property type="match status" value="1"/>
</dbReference>
<evidence type="ECO:0000313" key="4">
    <source>
        <dbReference type="Proteomes" id="UP000441797"/>
    </source>
</evidence>
<dbReference type="Gene3D" id="1.25.40.620">
    <property type="match status" value="1"/>
</dbReference>
<name>A0A6N8FZC4_9CHRO</name>
<dbReference type="Gene3D" id="1.10.10.1770">
    <property type="entry name" value="Gun4-like"/>
    <property type="match status" value="1"/>
</dbReference>
<dbReference type="GO" id="GO:0030288">
    <property type="term" value="C:outer membrane-bounded periplasmic space"/>
    <property type="evidence" value="ECO:0007669"/>
    <property type="project" value="TreeGrafter"/>
</dbReference>
<comment type="caution">
    <text evidence="3">The sequence shown here is derived from an EMBL/GenBank/DDBJ whole genome shotgun (WGS) entry which is preliminary data.</text>
</comment>
<proteinExistence type="predicted"/>
<dbReference type="Pfam" id="PF16416">
    <property type="entry name" value="GUN4_N"/>
    <property type="match status" value="1"/>
</dbReference>
<accession>A0A6N8FZC4</accession>
<dbReference type="InterPro" id="IPR008629">
    <property type="entry name" value="GUN4-like"/>
</dbReference>
<keyword evidence="4" id="KW-1185">Reference proteome</keyword>
<gene>
    <name evidence="3" type="ORF">BWI75_14405</name>
</gene>
<evidence type="ECO:0000259" key="2">
    <source>
        <dbReference type="Pfam" id="PF16416"/>
    </source>
</evidence>
<evidence type="ECO:0008006" key="5">
    <source>
        <dbReference type="Google" id="ProtNLM"/>
    </source>
</evidence>